<dbReference type="EMBL" id="JAVRJZ010000016">
    <property type="protein sequence ID" value="KAK2711488.1"/>
    <property type="molecule type" value="Genomic_DNA"/>
</dbReference>
<dbReference type="GO" id="GO:0005175">
    <property type="term" value="F:CD27 receptor binding"/>
    <property type="evidence" value="ECO:0007669"/>
    <property type="project" value="TreeGrafter"/>
</dbReference>
<evidence type="ECO:0008006" key="3">
    <source>
        <dbReference type="Google" id="ProtNLM"/>
    </source>
</evidence>
<evidence type="ECO:0000313" key="1">
    <source>
        <dbReference type="EMBL" id="KAK2711488.1"/>
    </source>
</evidence>
<accession>A0AA88HHP3</accession>
<dbReference type="Pfam" id="PF05458">
    <property type="entry name" value="Siva"/>
    <property type="match status" value="1"/>
</dbReference>
<dbReference type="AlphaFoldDB" id="A0AA88HHP3"/>
<evidence type="ECO:0000313" key="2">
    <source>
        <dbReference type="Proteomes" id="UP001187531"/>
    </source>
</evidence>
<dbReference type="PANTHER" id="PTHR14365:SF1">
    <property type="entry name" value="APOPTOSIS REGULATORY PROTEIN SIVA"/>
    <property type="match status" value="1"/>
</dbReference>
<sequence length="181" mass="20635">MFFSLLNYWIKDQNAFMMPKRPRSPSFEESPISLQCKTHISERMFYKTAYGQEQISAVYEKTLGILYRGSKNVPTVEEESVDVCDGKMQVQESIVPSDQMRLTSNLQLLKCDTNMEVSSHYSIGRFHEDSDKSYNACMNCRVLSSSPFGRCGYCEKNMCGKCLQPCIQCGFEFCAPCSLPV</sequence>
<comment type="caution">
    <text evidence="1">The sequence shown here is derived from an EMBL/GenBank/DDBJ whole genome shotgun (WGS) entry which is preliminary data.</text>
</comment>
<dbReference type="PANTHER" id="PTHR14365">
    <property type="entry name" value="APOPTOSIS REGULATORY PROTEIN SIVA"/>
    <property type="match status" value="1"/>
</dbReference>
<dbReference type="InterPro" id="IPR022773">
    <property type="entry name" value="Siva"/>
</dbReference>
<proteinExistence type="predicted"/>
<reference evidence="1" key="1">
    <citation type="submission" date="2023-07" db="EMBL/GenBank/DDBJ databases">
        <title>Chromosome-level genome assembly of Artemia franciscana.</title>
        <authorList>
            <person name="Jo E."/>
        </authorList>
    </citation>
    <scope>NUCLEOTIDE SEQUENCE</scope>
    <source>
        <tissue evidence="1">Whole body</tissue>
    </source>
</reference>
<name>A0AA88HHP3_ARTSF</name>
<gene>
    <name evidence="1" type="ORF">QYM36_012599</name>
</gene>
<dbReference type="Proteomes" id="UP001187531">
    <property type="component" value="Unassembled WGS sequence"/>
</dbReference>
<protein>
    <recommendedName>
        <fullName evidence="3">Apoptosis regulatory protein Siva</fullName>
    </recommendedName>
</protein>
<dbReference type="GO" id="GO:0097191">
    <property type="term" value="P:extrinsic apoptotic signaling pathway"/>
    <property type="evidence" value="ECO:0007669"/>
    <property type="project" value="TreeGrafter"/>
</dbReference>
<keyword evidence="2" id="KW-1185">Reference proteome</keyword>
<organism evidence="1 2">
    <name type="scientific">Artemia franciscana</name>
    <name type="common">Brine shrimp</name>
    <name type="synonym">Artemia sanfranciscana</name>
    <dbReference type="NCBI Taxonomy" id="6661"/>
    <lineage>
        <taxon>Eukaryota</taxon>
        <taxon>Metazoa</taxon>
        <taxon>Ecdysozoa</taxon>
        <taxon>Arthropoda</taxon>
        <taxon>Crustacea</taxon>
        <taxon>Branchiopoda</taxon>
        <taxon>Anostraca</taxon>
        <taxon>Artemiidae</taxon>
        <taxon>Artemia</taxon>
    </lineage>
</organism>